<dbReference type="PANTHER" id="PTHR11845">
    <property type="entry name" value="5'-DEOXYNUCLEOTIDASE HDDC2"/>
    <property type="match status" value="1"/>
</dbReference>
<reference evidence="4 5" key="1">
    <citation type="journal article" date="2011" name="J. Bacteriol.">
        <title>Complete genome sequence of the hyperthermophilic, piezophilic, heterotrophic, and carboxydotrophic archaeon Thermococcus barophilus MP.</title>
        <authorList>
            <person name="Vannier P."/>
            <person name="Marteinsson V.T."/>
            <person name="Fridjonsson O.H."/>
            <person name="Oger P."/>
            <person name="Jebbar M."/>
        </authorList>
    </citation>
    <scope>NUCLEOTIDE SEQUENCE [LARGE SCALE GENOMIC DNA]</scope>
    <source>
        <strain evidence="5">DSM 11836 / MP</strain>
    </source>
</reference>
<dbReference type="KEGG" id="tba:TERMP_02255"/>
<protein>
    <submittedName>
        <fullName evidence="4">Metal-dependent phosphohydrolase</fullName>
    </submittedName>
</protein>
<dbReference type="GO" id="GO:0002953">
    <property type="term" value="F:5'-deoxynucleotidase activity"/>
    <property type="evidence" value="ECO:0007669"/>
    <property type="project" value="InterPro"/>
</dbReference>
<dbReference type="GO" id="GO:0046872">
    <property type="term" value="F:metal ion binding"/>
    <property type="evidence" value="ECO:0007669"/>
    <property type="project" value="UniProtKB-KW"/>
</dbReference>
<evidence type="ECO:0000256" key="2">
    <source>
        <dbReference type="ARBA" id="ARBA00022801"/>
    </source>
</evidence>
<feature type="domain" description="HD" evidence="3">
    <location>
        <begin position="1"/>
        <end position="90"/>
    </location>
</feature>
<proteinExistence type="predicted"/>
<dbReference type="AlphaFoldDB" id="F0LN89"/>
<keyword evidence="2" id="KW-0378">Hydrolase</keyword>
<evidence type="ECO:0000313" key="4">
    <source>
        <dbReference type="EMBL" id="ADT85228.1"/>
    </source>
</evidence>
<dbReference type="Gene3D" id="1.10.3210.10">
    <property type="entry name" value="Hypothetical protein af1432"/>
    <property type="match status" value="1"/>
</dbReference>
<dbReference type="Pfam" id="PF13023">
    <property type="entry name" value="HD_3"/>
    <property type="match status" value="1"/>
</dbReference>
<organism evidence="4 5">
    <name type="scientific">Thermococcus barophilus (strain DSM 11836 / MP)</name>
    <dbReference type="NCBI Taxonomy" id="391623"/>
    <lineage>
        <taxon>Archaea</taxon>
        <taxon>Methanobacteriati</taxon>
        <taxon>Methanobacteriota</taxon>
        <taxon>Thermococci</taxon>
        <taxon>Thermococcales</taxon>
        <taxon>Thermococcaceae</taxon>
        <taxon>Thermococcus</taxon>
    </lineage>
</organism>
<dbReference type="InterPro" id="IPR006674">
    <property type="entry name" value="HD_domain"/>
</dbReference>
<keyword evidence="1" id="KW-0479">Metal-binding</keyword>
<evidence type="ECO:0000256" key="1">
    <source>
        <dbReference type="ARBA" id="ARBA00022723"/>
    </source>
</evidence>
<keyword evidence="4" id="KW-0614">Plasmid</keyword>
<dbReference type="eggNOG" id="arCOG04311">
    <property type="taxonomic scope" value="Archaea"/>
</dbReference>
<geneLocation type="plasmid" evidence="4 5">
    <name>pTBMP1</name>
</geneLocation>
<dbReference type="EMBL" id="CP002373">
    <property type="protein sequence ID" value="ADT85228.1"/>
    <property type="molecule type" value="Genomic_DNA"/>
</dbReference>
<evidence type="ECO:0000313" key="5">
    <source>
        <dbReference type="Proteomes" id="UP000007478"/>
    </source>
</evidence>
<name>F0LN89_THEBM</name>
<dbReference type="Proteomes" id="UP000007478">
    <property type="component" value="Plasmid pTBMP1"/>
</dbReference>
<dbReference type="HOGENOM" id="CLU_2152739_0_0_2"/>
<gene>
    <name evidence="4" type="ordered locus">TERMP_02255</name>
</gene>
<dbReference type="PANTHER" id="PTHR11845:SF13">
    <property type="entry name" value="5'-DEOXYNUCLEOTIDASE HDDC2"/>
    <property type="match status" value="1"/>
</dbReference>
<dbReference type="GO" id="GO:0005737">
    <property type="term" value="C:cytoplasm"/>
    <property type="evidence" value="ECO:0007669"/>
    <property type="project" value="TreeGrafter"/>
</dbReference>
<dbReference type="InterPro" id="IPR039356">
    <property type="entry name" value="YfbR/HDDC2"/>
</dbReference>
<evidence type="ECO:0000259" key="3">
    <source>
        <dbReference type="Pfam" id="PF13023"/>
    </source>
</evidence>
<accession>F0LN89</accession>
<sequence>MAEVRLLDLPARAKKYIKNKEELEKEIMKDLIDNLPTSIKRIFFDTFNEYQEKKSKEAIITHDADKLDMLLQAIEYSKQGYNTEEWIKDVLSSLITPTAKRIADVILRCKE</sequence>
<dbReference type="SUPFAM" id="SSF109604">
    <property type="entry name" value="HD-domain/PDEase-like"/>
    <property type="match status" value="1"/>
</dbReference>
<dbReference type="PATRIC" id="fig|391623.17.peg.2249"/>
<keyword evidence="5" id="KW-1185">Reference proteome</keyword>